<evidence type="ECO:0000256" key="11">
    <source>
        <dbReference type="ARBA" id="ARBA00029774"/>
    </source>
</evidence>
<dbReference type="AlphaFoldDB" id="A0A845MF78"/>
<evidence type="ECO:0000256" key="7">
    <source>
        <dbReference type="ARBA" id="ARBA00022694"/>
    </source>
</evidence>
<dbReference type="InterPro" id="IPR010923">
    <property type="entry name" value="T(6)A37_SUA5"/>
</dbReference>
<gene>
    <name evidence="16" type="ORF">GQF03_08230</name>
</gene>
<dbReference type="PIRSF" id="PIRSF004930">
    <property type="entry name" value="Tln_factor_SUA5"/>
    <property type="match status" value="1"/>
</dbReference>
<feature type="domain" description="YrdC-like" evidence="15">
    <location>
        <begin position="8"/>
        <end position="196"/>
    </location>
</feature>
<dbReference type="SUPFAM" id="SSF55821">
    <property type="entry name" value="YrdC/RibB"/>
    <property type="match status" value="1"/>
</dbReference>
<feature type="binding site" evidence="14">
    <location>
        <position position="53"/>
    </location>
    <ligand>
        <name>ATP</name>
        <dbReference type="ChEBI" id="CHEBI:30616"/>
    </ligand>
</feature>
<name>A0A845MF78_9PROT</name>
<dbReference type="InterPro" id="IPR006070">
    <property type="entry name" value="Sua5-like_dom"/>
</dbReference>
<dbReference type="GO" id="GO:0000049">
    <property type="term" value="F:tRNA binding"/>
    <property type="evidence" value="ECO:0007669"/>
    <property type="project" value="TreeGrafter"/>
</dbReference>
<feature type="binding site" evidence="14">
    <location>
        <position position="139"/>
    </location>
    <ligand>
        <name>ATP</name>
        <dbReference type="ChEBI" id="CHEBI:30616"/>
    </ligand>
</feature>
<comment type="caution">
    <text evidence="16">The sequence shown here is derived from an EMBL/GenBank/DDBJ whole genome shotgun (WGS) entry which is preliminary data.</text>
</comment>
<keyword evidence="17" id="KW-1185">Reference proteome</keyword>
<evidence type="ECO:0000313" key="16">
    <source>
        <dbReference type="EMBL" id="MZR22315.1"/>
    </source>
</evidence>
<feature type="binding site" evidence="14">
    <location>
        <position position="137"/>
    </location>
    <ligand>
        <name>L-threonine</name>
        <dbReference type="ChEBI" id="CHEBI:57926"/>
    </ligand>
</feature>
<dbReference type="PANTHER" id="PTHR17490">
    <property type="entry name" value="SUA5"/>
    <property type="match status" value="1"/>
</dbReference>
<evidence type="ECO:0000256" key="13">
    <source>
        <dbReference type="PIRNR" id="PIRNR004930"/>
    </source>
</evidence>
<dbReference type="PROSITE" id="PS51163">
    <property type="entry name" value="YRDC"/>
    <property type="match status" value="1"/>
</dbReference>
<dbReference type="NCBIfam" id="TIGR00057">
    <property type="entry name" value="L-threonylcarbamoyladenylate synthase"/>
    <property type="match status" value="1"/>
</dbReference>
<evidence type="ECO:0000256" key="10">
    <source>
        <dbReference type="ARBA" id="ARBA00022840"/>
    </source>
</evidence>
<keyword evidence="7 13" id="KW-0819">tRNA processing</keyword>
<evidence type="ECO:0000259" key="15">
    <source>
        <dbReference type="PROSITE" id="PS51163"/>
    </source>
</evidence>
<dbReference type="InterPro" id="IPR038385">
    <property type="entry name" value="Sua5/YwlC_C"/>
</dbReference>
<dbReference type="GO" id="GO:0005737">
    <property type="term" value="C:cytoplasm"/>
    <property type="evidence" value="ECO:0007669"/>
    <property type="project" value="UniProtKB-SubCell"/>
</dbReference>
<dbReference type="Pfam" id="PF03481">
    <property type="entry name" value="Sua5_C"/>
    <property type="match status" value="1"/>
</dbReference>
<feature type="binding site" evidence="14">
    <location>
        <position position="192"/>
    </location>
    <ligand>
        <name>ATP</name>
        <dbReference type="ChEBI" id="CHEBI:30616"/>
    </ligand>
</feature>
<dbReference type="GO" id="GO:0061710">
    <property type="term" value="F:L-threonylcarbamoyladenylate synthase"/>
    <property type="evidence" value="ECO:0007669"/>
    <property type="project" value="UniProtKB-EC"/>
</dbReference>
<dbReference type="FunFam" id="3.90.870.10:FF:000009">
    <property type="entry name" value="Threonylcarbamoyl-AMP synthase, putative"/>
    <property type="match status" value="1"/>
</dbReference>
<dbReference type="Proteomes" id="UP000445696">
    <property type="component" value="Unassembled WGS sequence"/>
</dbReference>
<comment type="subcellular location">
    <subcellularLocation>
        <location evidence="1 13">Cytoplasm</location>
    </subcellularLocation>
</comment>
<organism evidence="16 17">
    <name type="scientific">Sneathiella chungangensis</name>
    <dbReference type="NCBI Taxonomy" id="1418234"/>
    <lineage>
        <taxon>Bacteria</taxon>
        <taxon>Pseudomonadati</taxon>
        <taxon>Pseudomonadota</taxon>
        <taxon>Alphaproteobacteria</taxon>
        <taxon>Sneathiellales</taxon>
        <taxon>Sneathiellaceae</taxon>
        <taxon>Sneathiella</taxon>
    </lineage>
</organism>
<dbReference type="OrthoDB" id="9814580at2"/>
<feature type="binding site" evidence="14">
    <location>
        <position position="177"/>
    </location>
    <ligand>
        <name>L-threonine</name>
        <dbReference type="ChEBI" id="CHEBI:57926"/>
    </ligand>
</feature>
<dbReference type="Pfam" id="PF01300">
    <property type="entry name" value="Sua5_yciO_yrdC"/>
    <property type="match status" value="1"/>
</dbReference>
<evidence type="ECO:0000256" key="14">
    <source>
        <dbReference type="PIRSR" id="PIRSR004930-1"/>
    </source>
</evidence>
<feature type="binding site" evidence="14">
    <location>
        <position position="30"/>
    </location>
    <ligand>
        <name>L-threonine</name>
        <dbReference type="ChEBI" id="CHEBI:57926"/>
    </ligand>
</feature>
<reference evidence="16 17" key="1">
    <citation type="journal article" date="2014" name="Int. J. Syst. Evol. Microbiol.">
        <title>Sneathiella chungangensis sp. nov., isolated from a marine sand, and emended description of the genus Sneathiella.</title>
        <authorList>
            <person name="Siamphan C."/>
            <person name="Kim H."/>
            <person name="Lee J.S."/>
            <person name="Kim W."/>
        </authorList>
    </citation>
    <scope>NUCLEOTIDE SEQUENCE [LARGE SCALE GENOMIC DNA]</scope>
    <source>
        <strain evidence="16 17">KCTC 32476</strain>
    </source>
</reference>
<evidence type="ECO:0000256" key="9">
    <source>
        <dbReference type="ARBA" id="ARBA00022741"/>
    </source>
</evidence>
<feature type="binding site" evidence="14">
    <location>
        <position position="113"/>
    </location>
    <ligand>
        <name>ATP</name>
        <dbReference type="ChEBI" id="CHEBI:30616"/>
    </ligand>
</feature>
<sequence length="322" mass="33548">MRIFKADKDGIAAAAGEIRAGRLVAFATETVYGLGADATNDRAVAAIYEAKGRPSFNPLIVHVPCLETARTYVAFNEIAERLAAKFWPGALTLVLPRVDDCPVSRLASAGLETLAIRVPGHKLALEFLKSCDRPLAAPSANPSGGISPTTAPHVVAGLGGKIAGVLDGGPCPVGVESTVVGFAEGGQPVLLRPGGITREQLEACVGPLLTHEADGTSPSPGMLQSHYAPDAAVRLNATNKEPGEAYLAFGRDHDAIADVNLSLTGDLTEAAALLFSALHFLDEMKFKRIAVGPIPEVGLGRAINDRLRRAAAPREEKEAVGT</sequence>
<evidence type="ECO:0000256" key="5">
    <source>
        <dbReference type="ARBA" id="ARBA00022490"/>
    </source>
</evidence>
<evidence type="ECO:0000256" key="3">
    <source>
        <dbReference type="ARBA" id="ARBA00012584"/>
    </source>
</evidence>
<dbReference type="RefSeq" id="WP_161338765.1">
    <property type="nucleotide sequence ID" value="NZ_JBHSDG010000005.1"/>
</dbReference>
<dbReference type="Gene3D" id="3.40.50.11030">
    <property type="entry name" value="Threonylcarbamoyl-AMP synthase, C-terminal domain"/>
    <property type="match status" value="1"/>
</dbReference>
<dbReference type="GO" id="GO:0006450">
    <property type="term" value="P:regulation of translational fidelity"/>
    <property type="evidence" value="ECO:0007669"/>
    <property type="project" value="TreeGrafter"/>
</dbReference>
<dbReference type="GO" id="GO:0003725">
    <property type="term" value="F:double-stranded RNA binding"/>
    <property type="evidence" value="ECO:0007669"/>
    <property type="project" value="UniProtKB-UniRule"/>
</dbReference>
<dbReference type="InterPro" id="IPR050156">
    <property type="entry name" value="TC-AMP_synthase_SUA5"/>
</dbReference>
<protein>
    <recommendedName>
        <fullName evidence="4 13">Threonylcarbamoyl-AMP synthase</fullName>
        <shortName evidence="13">TC-AMP synthase</shortName>
        <ecNumber evidence="3 13">2.7.7.87</ecNumber>
    </recommendedName>
    <alternativeName>
        <fullName evidence="11 13">L-threonylcarbamoyladenylate synthase</fullName>
    </alternativeName>
</protein>
<comment type="similarity">
    <text evidence="2 13">Belongs to the SUA5 family.</text>
</comment>
<evidence type="ECO:0000256" key="8">
    <source>
        <dbReference type="ARBA" id="ARBA00022695"/>
    </source>
</evidence>
<dbReference type="GO" id="GO:0005524">
    <property type="term" value="F:ATP binding"/>
    <property type="evidence" value="ECO:0007669"/>
    <property type="project" value="UniProtKB-UniRule"/>
</dbReference>
<dbReference type="InterPro" id="IPR005145">
    <property type="entry name" value="Sua5_C"/>
</dbReference>
<comment type="function">
    <text evidence="13">Required for the formation of a threonylcarbamoyl group on adenosine at position 37 (t(6)A37) in tRNAs that read codons beginning with adenine.</text>
</comment>
<dbReference type="InterPro" id="IPR017945">
    <property type="entry name" value="DHBP_synth_RibB-like_a/b_dom"/>
</dbReference>
<keyword evidence="6 13" id="KW-0808">Transferase</keyword>
<keyword evidence="10 13" id="KW-0067">ATP-binding</keyword>
<evidence type="ECO:0000256" key="4">
    <source>
        <dbReference type="ARBA" id="ARBA00015492"/>
    </source>
</evidence>
<keyword evidence="9 13" id="KW-0547">Nucleotide-binding</keyword>
<evidence type="ECO:0000256" key="6">
    <source>
        <dbReference type="ARBA" id="ARBA00022679"/>
    </source>
</evidence>
<proteinExistence type="inferred from homology"/>
<dbReference type="GO" id="GO:0008033">
    <property type="term" value="P:tRNA processing"/>
    <property type="evidence" value="ECO:0007669"/>
    <property type="project" value="UniProtKB-KW"/>
</dbReference>
<feature type="binding site" evidence="14">
    <location>
        <position position="57"/>
    </location>
    <ligand>
        <name>ATP</name>
        <dbReference type="ChEBI" id="CHEBI:30616"/>
    </ligand>
</feature>
<keyword evidence="8 13" id="KW-0548">Nucleotidyltransferase</keyword>
<accession>A0A845MF78</accession>
<comment type="catalytic activity">
    <reaction evidence="12 13">
        <text>L-threonine + hydrogencarbonate + ATP = L-threonylcarbamoyladenylate + diphosphate + H2O</text>
        <dbReference type="Rhea" id="RHEA:36407"/>
        <dbReference type="ChEBI" id="CHEBI:15377"/>
        <dbReference type="ChEBI" id="CHEBI:17544"/>
        <dbReference type="ChEBI" id="CHEBI:30616"/>
        <dbReference type="ChEBI" id="CHEBI:33019"/>
        <dbReference type="ChEBI" id="CHEBI:57926"/>
        <dbReference type="ChEBI" id="CHEBI:73682"/>
        <dbReference type="EC" id="2.7.7.87"/>
    </reaction>
</comment>
<dbReference type="EMBL" id="WTVA01000003">
    <property type="protein sequence ID" value="MZR22315.1"/>
    <property type="molecule type" value="Genomic_DNA"/>
</dbReference>
<keyword evidence="5 13" id="KW-0963">Cytoplasm</keyword>
<evidence type="ECO:0000256" key="1">
    <source>
        <dbReference type="ARBA" id="ARBA00004496"/>
    </source>
</evidence>
<dbReference type="Gene3D" id="3.90.870.10">
    <property type="entry name" value="DHBP synthase"/>
    <property type="match status" value="1"/>
</dbReference>
<evidence type="ECO:0000256" key="2">
    <source>
        <dbReference type="ARBA" id="ARBA00007663"/>
    </source>
</evidence>
<feature type="binding site" evidence="14">
    <location>
        <position position="227"/>
    </location>
    <ligand>
        <name>ATP</name>
        <dbReference type="ChEBI" id="CHEBI:30616"/>
    </ligand>
</feature>
<dbReference type="EC" id="2.7.7.87" evidence="3 13"/>
<evidence type="ECO:0000313" key="17">
    <source>
        <dbReference type="Proteomes" id="UP000445696"/>
    </source>
</evidence>
<evidence type="ECO:0000256" key="12">
    <source>
        <dbReference type="ARBA" id="ARBA00048366"/>
    </source>
</evidence>
<feature type="binding site" evidence="14">
    <location>
        <position position="117"/>
    </location>
    <ligand>
        <name>L-threonine</name>
        <dbReference type="ChEBI" id="CHEBI:57926"/>
    </ligand>
</feature>
<feature type="binding site" evidence="14">
    <location>
        <position position="62"/>
    </location>
    <ligand>
        <name>L-threonine</name>
        <dbReference type="ChEBI" id="CHEBI:57926"/>
    </ligand>
</feature>
<dbReference type="PANTHER" id="PTHR17490:SF16">
    <property type="entry name" value="THREONYLCARBAMOYL-AMP SYNTHASE"/>
    <property type="match status" value="1"/>
</dbReference>
<feature type="binding site" evidence="14">
    <location>
        <position position="147"/>
    </location>
    <ligand>
        <name>ATP</name>
        <dbReference type="ChEBI" id="CHEBI:30616"/>
    </ligand>
</feature>